<evidence type="ECO:0000313" key="1">
    <source>
        <dbReference type="EMBL" id="XFD40302.1"/>
    </source>
</evidence>
<reference evidence="1" key="1">
    <citation type="submission" date="2024-08" db="EMBL/GenBank/DDBJ databases">
        <title>Lentilactobacillus sp. nov., isolated from tree bark.</title>
        <authorList>
            <person name="Phuengjayaem S."/>
            <person name="Tanasupawat S."/>
        </authorList>
    </citation>
    <scope>NUCLEOTIDE SEQUENCE</scope>
    <source>
        <strain evidence="1">SPB1-3</strain>
    </source>
</reference>
<organism evidence="1 2">
    <name type="scientific">Lentilactobacillus terminaliae</name>
    <dbReference type="NCBI Taxonomy" id="3003483"/>
    <lineage>
        <taxon>Bacteria</taxon>
        <taxon>Bacillati</taxon>
        <taxon>Bacillota</taxon>
        <taxon>Bacilli</taxon>
        <taxon>Lactobacillales</taxon>
        <taxon>Lactobacillaceae</taxon>
        <taxon>Lentilactobacillus</taxon>
    </lineage>
</organism>
<proteinExistence type="predicted"/>
<keyword evidence="2" id="KW-1185">Reference proteome</keyword>
<gene>
    <name evidence="1" type="ORF">O0236_003045</name>
</gene>
<sequence>MDKFDYRIDETAEYSNATAPSIVHLNERNYLTFEGQGKFDLNDATFKDTVAAMYDLADGIKQAASTSKALDWFRDYQPYPLNSYWRTDGSYMLMVKQPNFTIPELLPVAKEMVKDKYPQEILDNIHFTRQEEGYEVQSNNHGPLTADSTVWDTLNKFVDQHHLTVTDKGHREVYLTNLLTTKSDDWDILVRQSISSDVTKAGLGIITN</sequence>
<dbReference type="EMBL" id="CP168151">
    <property type="protein sequence ID" value="XFD40302.1"/>
    <property type="molecule type" value="Genomic_DNA"/>
</dbReference>
<name>A0ACD5DFZ7_9LACO</name>
<protein>
    <submittedName>
        <fullName evidence="1">Uncharacterized protein</fullName>
    </submittedName>
</protein>
<accession>A0ACD5DFZ7</accession>
<dbReference type="Proteomes" id="UP001149860">
    <property type="component" value="Chromosome"/>
</dbReference>
<evidence type="ECO:0000313" key="2">
    <source>
        <dbReference type="Proteomes" id="UP001149860"/>
    </source>
</evidence>